<dbReference type="EMBL" id="MN740439">
    <property type="protein sequence ID" value="QHU26394.1"/>
    <property type="molecule type" value="Genomic_DNA"/>
</dbReference>
<accession>A0A6C0L9Q0</accession>
<dbReference type="Pfam" id="PF13639">
    <property type="entry name" value="zf-RING_2"/>
    <property type="match status" value="1"/>
</dbReference>
<reference evidence="2" key="1">
    <citation type="journal article" date="2020" name="Nature">
        <title>Giant virus diversity and host interactions through global metagenomics.</title>
        <authorList>
            <person name="Schulz F."/>
            <person name="Roux S."/>
            <person name="Paez-Espino D."/>
            <person name="Jungbluth S."/>
            <person name="Walsh D.A."/>
            <person name="Denef V.J."/>
            <person name="McMahon K.D."/>
            <person name="Konstantinidis K.T."/>
            <person name="Eloe-Fadrosh E.A."/>
            <person name="Kyrpides N.C."/>
            <person name="Woyke T."/>
        </authorList>
    </citation>
    <scope>NUCLEOTIDE SEQUENCE</scope>
    <source>
        <strain evidence="2">GVMAG-M-3300027759-16</strain>
    </source>
</reference>
<organism evidence="2">
    <name type="scientific">viral metagenome</name>
    <dbReference type="NCBI Taxonomy" id="1070528"/>
    <lineage>
        <taxon>unclassified sequences</taxon>
        <taxon>metagenomes</taxon>
        <taxon>organismal metagenomes</taxon>
    </lineage>
</organism>
<dbReference type="InterPro" id="IPR001841">
    <property type="entry name" value="Znf_RING"/>
</dbReference>
<dbReference type="AlphaFoldDB" id="A0A6C0L9Q0"/>
<protein>
    <recommendedName>
        <fullName evidence="1">RING-type domain-containing protein</fullName>
    </recommendedName>
</protein>
<dbReference type="InterPro" id="IPR013083">
    <property type="entry name" value="Znf_RING/FYVE/PHD"/>
</dbReference>
<feature type="domain" description="RING-type" evidence="1">
    <location>
        <begin position="164"/>
        <end position="204"/>
    </location>
</feature>
<dbReference type="Gene3D" id="3.30.40.10">
    <property type="entry name" value="Zinc/RING finger domain, C3HC4 (zinc finger)"/>
    <property type="match status" value="1"/>
</dbReference>
<proteinExistence type="predicted"/>
<sequence>MPILRFETPHICFFRPNNKTYHILQWCAVKRMWTPFTQVIHPNDIRMFKSLVHTTEEVNIQLRLKVLRMRCDGFYLRVSDFEGRTVSRIIPICVKAPNDSFPPSYLKHPTPAPSSRLDYFNRRLWTSYNDTPIATLTPTLTEKRLPARIARIIARDAAANSELCPILHDVINPESSAVTTCFHVFDKISIETWLQSNSTCPVCKERCTMTPVSAQRLLVDP</sequence>
<evidence type="ECO:0000259" key="1">
    <source>
        <dbReference type="Pfam" id="PF13639"/>
    </source>
</evidence>
<name>A0A6C0L9Q0_9ZZZZ</name>
<evidence type="ECO:0000313" key="2">
    <source>
        <dbReference type="EMBL" id="QHU26394.1"/>
    </source>
</evidence>
<dbReference type="SUPFAM" id="SSF57850">
    <property type="entry name" value="RING/U-box"/>
    <property type="match status" value="1"/>
</dbReference>